<comment type="caution">
    <text evidence="1">The sequence shown here is derived from an EMBL/GenBank/DDBJ whole genome shotgun (WGS) entry which is preliminary data.</text>
</comment>
<sequence>MTERYSTHQKRVHEFITSKDKTYFTSVNPENFCRTFLETPSGLGVRKPGSKEQMNWCKKKI</sequence>
<reference evidence="1" key="1">
    <citation type="journal article" date="2015" name="Nature">
        <title>Complex archaea that bridge the gap between prokaryotes and eukaryotes.</title>
        <authorList>
            <person name="Spang A."/>
            <person name="Saw J.H."/>
            <person name="Jorgensen S.L."/>
            <person name="Zaremba-Niedzwiedzka K."/>
            <person name="Martijn J."/>
            <person name="Lind A.E."/>
            <person name="van Eijk R."/>
            <person name="Schleper C."/>
            <person name="Guy L."/>
            <person name="Ettema T.J."/>
        </authorList>
    </citation>
    <scope>NUCLEOTIDE SEQUENCE</scope>
</reference>
<accession>A0A0F9KB12</accession>
<dbReference type="AlphaFoldDB" id="A0A0F9KB12"/>
<dbReference type="EMBL" id="LAZR01009564">
    <property type="protein sequence ID" value="KKM71861.1"/>
    <property type="molecule type" value="Genomic_DNA"/>
</dbReference>
<name>A0A0F9KB12_9ZZZZ</name>
<gene>
    <name evidence="1" type="ORF">LCGC14_1426450</name>
</gene>
<protein>
    <submittedName>
        <fullName evidence="1">Uncharacterized protein</fullName>
    </submittedName>
</protein>
<evidence type="ECO:0000313" key="1">
    <source>
        <dbReference type="EMBL" id="KKM71861.1"/>
    </source>
</evidence>
<proteinExistence type="predicted"/>
<organism evidence="1">
    <name type="scientific">marine sediment metagenome</name>
    <dbReference type="NCBI Taxonomy" id="412755"/>
    <lineage>
        <taxon>unclassified sequences</taxon>
        <taxon>metagenomes</taxon>
        <taxon>ecological metagenomes</taxon>
    </lineage>
</organism>